<evidence type="ECO:0000256" key="2">
    <source>
        <dbReference type="ARBA" id="ARBA00023015"/>
    </source>
</evidence>
<dbReference type="InterPro" id="IPR050950">
    <property type="entry name" value="HTH-type_LysR_regulators"/>
</dbReference>
<evidence type="ECO:0000256" key="3">
    <source>
        <dbReference type="ARBA" id="ARBA00023125"/>
    </source>
</evidence>
<dbReference type="PROSITE" id="PS50931">
    <property type="entry name" value="HTH_LYSR"/>
    <property type="match status" value="1"/>
</dbReference>
<dbReference type="InterPro" id="IPR036388">
    <property type="entry name" value="WH-like_DNA-bd_sf"/>
</dbReference>
<dbReference type="PANTHER" id="PTHR30419">
    <property type="entry name" value="HTH-TYPE TRANSCRIPTIONAL REGULATOR YBHD"/>
    <property type="match status" value="1"/>
</dbReference>
<dbReference type="Pfam" id="PF03466">
    <property type="entry name" value="LysR_substrate"/>
    <property type="match status" value="1"/>
</dbReference>
<feature type="domain" description="HTH lysR-type" evidence="5">
    <location>
        <begin position="7"/>
        <end position="63"/>
    </location>
</feature>
<dbReference type="Pfam" id="PF00126">
    <property type="entry name" value="HTH_1"/>
    <property type="match status" value="1"/>
</dbReference>
<comment type="caution">
    <text evidence="6">The sequence shown here is derived from an EMBL/GenBank/DDBJ whole genome shotgun (WGS) entry which is preliminary data.</text>
</comment>
<dbReference type="Gene3D" id="3.40.190.290">
    <property type="match status" value="1"/>
</dbReference>
<dbReference type="RefSeq" id="WP_089166400.1">
    <property type="nucleotide sequence ID" value="NZ_MTHB01000301.1"/>
</dbReference>
<dbReference type="GO" id="GO:0003677">
    <property type="term" value="F:DNA binding"/>
    <property type="evidence" value="ECO:0007669"/>
    <property type="project" value="UniProtKB-KW"/>
</dbReference>
<comment type="similarity">
    <text evidence="1">Belongs to the LysR transcriptional regulatory family.</text>
</comment>
<organism evidence="6 7">
    <name type="scientific">Caballeronia sordidicola</name>
    <name type="common">Burkholderia sordidicola</name>
    <dbReference type="NCBI Taxonomy" id="196367"/>
    <lineage>
        <taxon>Bacteria</taxon>
        <taxon>Pseudomonadati</taxon>
        <taxon>Pseudomonadota</taxon>
        <taxon>Betaproteobacteria</taxon>
        <taxon>Burkholderiales</taxon>
        <taxon>Burkholderiaceae</taxon>
        <taxon>Caballeronia</taxon>
    </lineage>
</organism>
<keyword evidence="2" id="KW-0805">Transcription regulation</keyword>
<keyword evidence="4" id="KW-0804">Transcription</keyword>
<dbReference type="InterPro" id="IPR005119">
    <property type="entry name" value="LysR_subst-bd"/>
</dbReference>
<dbReference type="InterPro" id="IPR000847">
    <property type="entry name" value="LysR_HTH_N"/>
</dbReference>
<evidence type="ECO:0000313" key="7">
    <source>
        <dbReference type="Proteomes" id="UP000214720"/>
    </source>
</evidence>
<accession>A0A226WKD5</accession>
<dbReference type="Gene3D" id="1.10.10.10">
    <property type="entry name" value="Winged helix-like DNA-binding domain superfamily/Winged helix DNA-binding domain"/>
    <property type="match status" value="1"/>
</dbReference>
<dbReference type="PRINTS" id="PR00039">
    <property type="entry name" value="HTHLYSR"/>
</dbReference>
<proteinExistence type="inferred from homology"/>
<dbReference type="SUPFAM" id="SSF53850">
    <property type="entry name" value="Periplasmic binding protein-like II"/>
    <property type="match status" value="1"/>
</dbReference>
<evidence type="ECO:0000256" key="1">
    <source>
        <dbReference type="ARBA" id="ARBA00009437"/>
    </source>
</evidence>
<dbReference type="AlphaFoldDB" id="A0A226WKD5"/>
<evidence type="ECO:0000313" key="6">
    <source>
        <dbReference type="EMBL" id="OXC71664.1"/>
    </source>
</evidence>
<dbReference type="GO" id="GO:0005829">
    <property type="term" value="C:cytosol"/>
    <property type="evidence" value="ECO:0007669"/>
    <property type="project" value="TreeGrafter"/>
</dbReference>
<keyword evidence="3" id="KW-0238">DNA-binding</keyword>
<gene>
    <name evidence="6" type="ORF">BSU04_45890</name>
</gene>
<dbReference type="OrthoDB" id="8675247at2"/>
<evidence type="ECO:0000256" key="4">
    <source>
        <dbReference type="ARBA" id="ARBA00023163"/>
    </source>
</evidence>
<name>A0A226WKD5_CABSO</name>
<dbReference type="PANTHER" id="PTHR30419:SF8">
    <property type="entry name" value="NITROGEN ASSIMILATION TRANSCRIPTIONAL ACTIVATOR-RELATED"/>
    <property type="match status" value="1"/>
</dbReference>
<dbReference type="EMBL" id="MTHB01000301">
    <property type="protein sequence ID" value="OXC71664.1"/>
    <property type="molecule type" value="Genomic_DNA"/>
</dbReference>
<protein>
    <submittedName>
        <fullName evidence="6">Transcriptional regulator, LysR family</fullName>
    </submittedName>
</protein>
<sequence>MDRFPDVKIAQLRHFVSVIEHGGFKAAAKAVFRSQPALSLSMKELETALGAPLFEKGSHATPTPFGSTFYGEARKLVEHYERTLSAAIDVARVRGGSVRLAAVPSIAHEILPRAISRFTARYPGIQLHVEDSTAAYIHERVRSGAIDFGIAGEPEQESELTFTPLIADVMCVVVNSGHALFRHRHVEWSDLSGYRMIGNGTLRALPPEVREAAAVQDEIFIANTTTLLAAVEGGVGLTVLPYLAKQRYRDALRFIPIDAPRIERTVGFVELAGRSLSPASDALRASFVEDVSETRFPELVRRLLPDQTSVAVKTDESIVFVVLK</sequence>
<dbReference type="InterPro" id="IPR036390">
    <property type="entry name" value="WH_DNA-bd_sf"/>
</dbReference>
<dbReference type="GO" id="GO:0003700">
    <property type="term" value="F:DNA-binding transcription factor activity"/>
    <property type="evidence" value="ECO:0007669"/>
    <property type="project" value="InterPro"/>
</dbReference>
<evidence type="ECO:0000259" key="5">
    <source>
        <dbReference type="PROSITE" id="PS50931"/>
    </source>
</evidence>
<dbReference type="Proteomes" id="UP000214720">
    <property type="component" value="Unassembled WGS sequence"/>
</dbReference>
<reference evidence="7" key="1">
    <citation type="submission" date="2017-01" db="EMBL/GenBank/DDBJ databases">
        <title>Genome Analysis of Deinococcus marmoris KOPRI26562.</title>
        <authorList>
            <person name="Kim J.H."/>
            <person name="Oh H.-M."/>
        </authorList>
    </citation>
    <scope>NUCLEOTIDE SEQUENCE [LARGE SCALE GENOMIC DNA]</scope>
    <source>
        <strain evidence="7">PAMC 26633</strain>
    </source>
</reference>
<dbReference type="CDD" id="cd08440">
    <property type="entry name" value="PBP2_LTTR_like_4"/>
    <property type="match status" value="1"/>
</dbReference>
<dbReference type="SUPFAM" id="SSF46785">
    <property type="entry name" value="Winged helix' DNA-binding domain"/>
    <property type="match status" value="1"/>
</dbReference>